<feature type="compositionally biased region" description="Low complexity" evidence="1">
    <location>
        <begin position="98"/>
        <end position="114"/>
    </location>
</feature>
<evidence type="ECO:0000313" key="2">
    <source>
        <dbReference type="EMBL" id="KKK86743.1"/>
    </source>
</evidence>
<evidence type="ECO:0000256" key="1">
    <source>
        <dbReference type="SAM" id="MobiDB-lite"/>
    </source>
</evidence>
<gene>
    <name evidence="2" type="ORF">LCGC14_2760170</name>
</gene>
<feature type="compositionally biased region" description="Basic and acidic residues" evidence="1">
    <location>
        <begin position="82"/>
        <end position="94"/>
    </location>
</feature>
<sequence>DHPKVRRAGPAAAWLYIAGICYCARHLTDGLIVDVALAGLGQYSEQRARKLAEALVAAGLWEREDGGYRVHDYLSFQPSRQVVERQRETKRRAGEAGGQASARARAEAGGQAGA</sequence>
<accession>A0A0F8YZ92</accession>
<dbReference type="AlphaFoldDB" id="A0A0F8YZ92"/>
<proteinExistence type="predicted"/>
<protein>
    <submittedName>
        <fullName evidence="2">Uncharacterized protein</fullName>
    </submittedName>
</protein>
<name>A0A0F8YZ92_9ZZZZ</name>
<comment type="caution">
    <text evidence="2">The sequence shown here is derived from an EMBL/GenBank/DDBJ whole genome shotgun (WGS) entry which is preliminary data.</text>
</comment>
<feature type="region of interest" description="Disordered" evidence="1">
    <location>
        <begin position="80"/>
        <end position="114"/>
    </location>
</feature>
<reference evidence="2" key="1">
    <citation type="journal article" date="2015" name="Nature">
        <title>Complex archaea that bridge the gap between prokaryotes and eukaryotes.</title>
        <authorList>
            <person name="Spang A."/>
            <person name="Saw J.H."/>
            <person name="Jorgensen S.L."/>
            <person name="Zaremba-Niedzwiedzka K."/>
            <person name="Martijn J."/>
            <person name="Lind A.E."/>
            <person name="van Eijk R."/>
            <person name="Schleper C."/>
            <person name="Guy L."/>
            <person name="Ettema T.J."/>
        </authorList>
    </citation>
    <scope>NUCLEOTIDE SEQUENCE</scope>
</reference>
<dbReference type="EMBL" id="LAZR01050710">
    <property type="protein sequence ID" value="KKK86743.1"/>
    <property type="molecule type" value="Genomic_DNA"/>
</dbReference>
<organism evidence="2">
    <name type="scientific">marine sediment metagenome</name>
    <dbReference type="NCBI Taxonomy" id="412755"/>
    <lineage>
        <taxon>unclassified sequences</taxon>
        <taxon>metagenomes</taxon>
        <taxon>ecological metagenomes</taxon>
    </lineage>
</organism>
<feature type="non-terminal residue" evidence="2">
    <location>
        <position position="1"/>
    </location>
</feature>